<dbReference type="OrthoDB" id="1746074at2759"/>
<accession>A0A9Q3FJQ1</accession>
<dbReference type="PANTHER" id="PTHR11439:SF470">
    <property type="entry name" value="CYSTEINE-RICH RLK (RECEPTOR-LIKE PROTEIN KINASE) 8"/>
    <property type="match status" value="1"/>
</dbReference>
<evidence type="ECO:0000313" key="1">
    <source>
        <dbReference type="EMBL" id="MBW0541278.1"/>
    </source>
</evidence>
<gene>
    <name evidence="1" type="ORF">O181_080993</name>
</gene>
<name>A0A9Q3FJQ1_9BASI</name>
<comment type="caution">
    <text evidence="1">The sequence shown here is derived from an EMBL/GenBank/DDBJ whole genome shotgun (WGS) entry which is preliminary data.</text>
</comment>
<dbReference type="Proteomes" id="UP000765509">
    <property type="component" value="Unassembled WGS sequence"/>
</dbReference>
<evidence type="ECO:0000313" key="2">
    <source>
        <dbReference type="Proteomes" id="UP000765509"/>
    </source>
</evidence>
<organism evidence="1 2">
    <name type="scientific">Austropuccinia psidii MF-1</name>
    <dbReference type="NCBI Taxonomy" id="1389203"/>
    <lineage>
        <taxon>Eukaryota</taxon>
        <taxon>Fungi</taxon>
        <taxon>Dikarya</taxon>
        <taxon>Basidiomycota</taxon>
        <taxon>Pucciniomycotina</taxon>
        <taxon>Pucciniomycetes</taxon>
        <taxon>Pucciniales</taxon>
        <taxon>Sphaerophragmiaceae</taxon>
        <taxon>Austropuccinia</taxon>
    </lineage>
</organism>
<evidence type="ECO:0008006" key="3">
    <source>
        <dbReference type="Google" id="ProtNLM"/>
    </source>
</evidence>
<dbReference type="PANTHER" id="PTHR11439">
    <property type="entry name" value="GAG-POL-RELATED RETROTRANSPOSON"/>
    <property type="match status" value="1"/>
</dbReference>
<dbReference type="AlphaFoldDB" id="A0A9Q3FJQ1"/>
<dbReference type="EMBL" id="AVOT02045948">
    <property type="protein sequence ID" value="MBW0541278.1"/>
    <property type="molecule type" value="Genomic_DNA"/>
</dbReference>
<proteinExistence type="predicted"/>
<reference evidence="1" key="1">
    <citation type="submission" date="2021-03" db="EMBL/GenBank/DDBJ databases">
        <title>Draft genome sequence of rust myrtle Austropuccinia psidii MF-1, a brazilian biotype.</title>
        <authorList>
            <person name="Quecine M.C."/>
            <person name="Pachon D.M.R."/>
            <person name="Bonatelli M.L."/>
            <person name="Correr F.H."/>
            <person name="Franceschini L.M."/>
            <person name="Leite T.F."/>
            <person name="Margarido G.R.A."/>
            <person name="Almeida C.A."/>
            <person name="Ferrarezi J.A."/>
            <person name="Labate C.A."/>
        </authorList>
    </citation>
    <scope>NUCLEOTIDE SEQUENCE</scope>
    <source>
        <strain evidence="1">MF-1</strain>
    </source>
</reference>
<sequence>MCRSVLTPLPLNIHMGPASDEDVQAFGLLNVNYRSTIGSINYLSTATRSDLSHAVSSLFQFLEKPGIQHWNSFLHVLKYPKGTREMGLVYSHGSNKCIRAYSDADWGNCQETQRSVTSFLVTCKVCL</sequence>
<protein>
    <recommendedName>
        <fullName evidence="3">Reverse transcriptase Ty1/copia-type domain-containing protein</fullName>
    </recommendedName>
</protein>
<keyword evidence="2" id="KW-1185">Reference proteome</keyword>